<keyword evidence="1" id="KW-0805">Transcription regulation</keyword>
<dbReference type="GO" id="GO:0006352">
    <property type="term" value="P:DNA-templated transcription initiation"/>
    <property type="evidence" value="ECO:0007669"/>
    <property type="project" value="InterPro"/>
</dbReference>
<accession>A0A918MWI5</accession>
<dbReference type="PANTHER" id="PTHR43133">
    <property type="entry name" value="RNA POLYMERASE ECF-TYPE SIGMA FACTO"/>
    <property type="match status" value="1"/>
</dbReference>
<evidence type="ECO:0000313" key="8">
    <source>
        <dbReference type="EMBL" id="GGW77870.1"/>
    </source>
</evidence>
<keyword evidence="5" id="KW-0472">Membrane</keyword>
<organism evidence="8 9">
    <name type="scientific">Advenella faeciporci</name>
    <dbReference type="NCBI Taxonomy" id="797535"/>
    <lineage>
        <taxon>Bacteria</taxon>
        <taxon>Pseudomonadati</taxon>
        <taxon>Pseudomonadota</taxon>
        <taxon>Betaproteobacteria</taxon>
        <taxon>Burkholderiales</taxon>
        <taxon>Alcaligenaceae</taxon>
    </lineage>
</organism>
<keyword evidence="4" id="KW-0804">Transcription</keyword>
<dbReference type="EMBL" id="BMYS01000002">
    <property type="protein sequence ID" value="GGW77870.1"/>
    <property type="molecule type" value="Genomic_DNA"/>
</dbReference>
<dbReference type="GO" id="GO:0005886">
    <property type="term" value="C:plasma membrane"/>
    <property type="evidence" value="ECO:0007669"/>
    <property type="project" value="InterPro"/>
</dbReference>
<dbReference type="Pfam" id="PF10099">
    <property type="entry name" value="RskA_C"/>
    <property type="match status" value="1"/>
</dbReference>
<dbReference type="Gene3D" id="1.10.1740.10">
    <property type="match status" value="1"/>
</dbReference>
<reference evidence="8" key="2">
    <citation type="submission" date="2020-09" db="EMBL/GenBank/DDBJ databases">
        <authorList>
            <person name="Sun Q."/>
            <person name="Kim S."/>
        </authorList>
    </citation>
    <scope>NUCLEOTIDE SEQUENCE</scope>
    <source>
        <strain evidence="8">KCTC 23732</strain>
    </source>
</reference>
<protein>
    <recommendedName>
        <fullName evidence="10">RNA polymerase sigma-70 region 2 domain-containing protein</fullName>
    </recommendedName>
</protein>
<evidence type="ECO:0000256" key="5">
    <source>
        <dbReference type="SAM" id="Phobius"/>
    </source>
</evidence>
<dbReference type="Proteomes" id="UP000608345">
    <property type="component" value="Unassembled WGS sequence"/>
</dbReference>
<evidence type="ECO:0008006" key="10">
    <source>
        <dbReference type="Google" id="ProtNLM"/>
    </source>
</evidence>
<keyword evidence="2" id="KW-0731">Sigma factor</keyword>
<feature type="transmembrane region" description="Helical" evidence="5">
    <location>
        <begin position="298"/>
        <end position="317"/>
    </location>
</feature>
<keyword evidence="5" id="KW-0812">Transmembrane</keyword>
<keyword evidence="9" id="KW-1185">Reference proteome</keyword>
<sequence>MFNKSTSFQYEKTLKACGKGQKSALQSLYKHDAPQMLALAFRIFGNLNYAEQAVQRAFVTIWKNAHTYNEEAGPAKGWVYSILRYHIGVLYKQNYDNIQAALQNRDSALVETLSHLQAEIHASQAPHAGFHAFLEELPLEPQSCLINMYFSSGEQAGTATLLNMPLGRFKENILLGLRHLSKKLGNFPYHADNEKIGEYVLGGLSGEEERHVLQLFNQDSTAASIALIWEDHFTHYLDQLPEQPLHPRLWSSIKHNMQNTEEVSGILDAIHEQDTPGLSGLLARLREIGKKTSHNLRLWQITSLVLAAALLILIGIFPSSSNLARMIAILSAPGQNSQPAWVVKINQAGVAQFKPMVQQGIAENLELEVWTQSNTANHDYRSLGTIKSSTIFTISPETLGNVIPGQLFQISLEPVGGSTSGKPTGSILYQGRLIDLSN</sequence>
<evidence type="ECO:0000259" key="6">
    <source>
        <dbReference type="Pfam" id="PF04542"/>
    </source>
</evidence>
<dbReference type="InterPro" id="IPR018764">
    <property type="entry name" value="RskA_C"/>
</dbReference>
<keyword evidence="3" id="KW-0238">DNA-binding</keyword>
<gene>
    <name evidence="8" type="ORF">GCM10011450_04640</name>
</gene>
<dbReference type="SUPFAM" id="SSF88946">
    <property type="entry name" value="Sigma2 domain of RNA polymerase sigma factors"/>
    <property type="match status" value="1"/>
</dbReference>
<evidence type="ECO:0000259" key="7">
    <source>
        <dbReference type="Pfam" id="PF10099"/>
    </source>
</evidence>
<evidence type="ECO:0000256" key="3">
    <source>
        <dbReference type="ARBA" id="ARBA00023125"/>
    </source>
</evidence>
<comment type="caution">
    <text evidence="8">The sequence shown here is derived from an EMBL/GenBank/DDBJ whole genome shotgun (WGS) entry which is preliminary data.</text>
</comment>
<dbReference type="Pfam" id="PF04542">
    <property type="entry name" value="Sigma70_r2"/>
    <property type="match status" value="1"/>
</dbReference>
<keyword evidence="5" id="KW-1133">Transmembrane helix</keyword>
<dbReference type="RefSeq" id="WP_189383830.1">
    <property type="nucleotide sequence ID" value="NZ_BAABFY010000057.1"/>
</dbReference>
<dbReference type="InterPro" id="IPR013325">
    <property type="entry name" value="RNA_pol_sigma_r2"/>
</dbReference>
<dbReference type="InterPro" id="IPR007627">
    <property type="entry name" value="RNA_pol_sigma70_r2"/>
</dbReference>
<feature type="domain" description="Anti-sigma K factor RskA C-terminal" evidence="7">
    <location>
        <begin position="305"/>
        <end position="426"/>
    </location>
</feature>
<feature type="domain" description="RNA polymerase sigma-70 region 2" evidence="6">
    <location>
        <begin position="28"/>
        <end position="84"/>
    </location>
</feature>
<evidence type="ECO:0000256" key="2">
    <source>
        <dbReference type="ARBA" id="ARBA00023082"/>
    </source>
</evidence>
<evidence type="ECO:0000256" key="4">
    <source>
        <dbReference type="ARBA" id="ARBA00023163"/>
    </source>
</evidence>
<dbReference type="PANTHER" id="PTHR43133:SF8">
    <property type="entry name" value="RNA POLYMERASE SIGMA FACTOR HI_1459-RELATED"/>
    <property type="match status" value="1"/>
</dbReference>
<evidence type="ECO:0000313" key="9">
    <source>
        <dbReference type="Proteomes" id="UP000608345"/>
    </source>
</evidence>
<dbReference type="AlphaFoldDB" id="A0A918MWI5"/>
<dbReference type="GO" id="GO:0016987">
    <property type="term" value="F:sigma factor activity"/>
    <property type="evidence" value="ECO:0007669"/>
    <property type="project" value="UniProtKB-KW"/>
</dbReference>
<reference evidence="8" key="1">
    <citation type="journal article" date="2014" name="Int. J. Syst. Evol. Microbiol.">
        <title>Complete genome sequence of Corynebacterium casei LMG S-19264T (=DSM 44701T), isolated from a smear-ripened cheese.</title>
        <authorList>
            <consortium name="US DOE Joint Genome Institute (JGI-PGF)"/>
            <person name="Walter F."/>
            <person name="Albersmeier A."/>
            <person name="Kalinowski J."/>
            <person name="Ruckert C."/>
        </authorList>
    </citation>
    <scope>NUCLEOTIDE SEQUENCE</scope>
    <source>
        <strain evidence="8">KCTC 23732</strain>
    </source>
</reference>
<proteinExistence type="predicted"/>
<dbReference type="InterPro" id="IPR039425">
    <property type="entry name" value="RNA_pol_sigma-70-like"/>
</dbReference>
<name>A0A918MWI5_9BURK</name>
<dbReference type="GO" id="GO:0003677">
    <property type="term" value="F:DNA binding"/>
    <property type="evidence" value="ECO:0007669"/>
    <property type="project" value="UniProtKB-KW"/>
</dbReference>
<evidence type="ECO:0000256" key="1">
    <source>
        <dbReference type="ARBA" id="ARBA00023015"/>
    </source>
</evidence>